<dbReference type="InterPro" id="IPR006059">
    <property type="entry name" value="SBP"/>
</dbReference>
<dbReference type="PROSITE" id="PS51318">
    <property type="entry name" value="TAT"/>
    <property type="match status" value="1"/>
</dbReference>
<dbReference type="Proteomes" id="UP000781958">
    <property type="component" value="Unassembled WGS sequence"/>
</dbReference>
<organism evidence="2 3">
    <name type="scientific">Azospirillum rugosum</name>
    <dbReference type="NCBI Taxonomy" id="416170"/>
    <lineage>
        <taxon>Bacteria</taxon>
        <taxon>Pseudomonadati</taxon>
        <taxon>Pseudomonadota</taxon>
        <taxon>Alphaproteobacteria</taxon>
        <taxon>Rhodospirillales</taxon>
        <taxon>Azospirillaceae</taxon>
        <taxon>Azospirillum</taxon>
    </lineage>
</organism>
<accession>A0ABS4ST83</accession>
<gene>
    <name evidence="2" type="ORF">J2851_005582</name>
</gene>
<protein>
    <submittedName>
        <fullName evidence="2">Spermidine/putrescine transport system substrate-binding protein</fullName>
    </submittedName>
</protein>
<keyword evidence="3" id="KW-1185">Reference proteome</keyword>
<dbReference type="Pfam" id="PF13416">
    <property type="entry name" value="SBP_bac_8"/>
    <property type="match status" value="1"/>
</dbReference>
<dbReference type="RefSeq" id="WP_209770398.1">
    <property type="nucleotide sequence ID" value="NZ_JAGINP010000024.1"/>
</dbReference>
<dbReference type="Gene3D" id="3.40.190.10">
    <property type="entry name" value="Periplasmic binding protein-like II"/>
    <property type="match status" value="2"/>
</dbReference>
<evidence type="ECO:0000313" key="2">
    <source>
        <dbReference type="EMBL" id="MBP2295769.1"/>
    </source>
</evidence>
<dbReference type="EMBL" id="JAGINP010000024">
    <property type="protein sequence ID" value="MBP2295769.1"/>
    <property type="molecule type" value="Genomic_DNA"/>
</dbReference>
<dbReference type="PANTHER" id="PTHR30222:SF2">
    <property type="entry name" value="ABC TRANSPORTER SUBSTRATE-BINDING PROTEIN"/>
    <property type="match status" value="1"/>
</dbReference>
<proteinExistence type="predicted"/>
<dbReference type="InterPro" id="IPR006311">
    <property type="entry name" value="TAT_signal"/>
</dbReference>
<reference evidence="2 3" key="1">
    <citation type="submission" date="2021-03" db="EMBL/GenBank/DDBJ databases">
        <title>Genomic Encyclopedia of Type Strains, Phase III (KMG-III): the genomes of soil and plant-associated and newly described type strains.</title>
        <authorList>
            <person name="Whitman W."/>
        </authorList>
    </citation>
    <scope>NUCLEOTIDE SEQUENCE [LARGE SCALE GENOMIC DNA]</scope>
    <source>
        <strain evidence="2 3">IMMIB AFH-6</strain>
    </source>
</reference>
<evidence type="ECO:0000313" key="3">
    <source>
        <dbReference type="Proteomes" id="UP000781958"/>
    </source>
</evidence>
<dbReference type="SUPFAM" id="SSF53850">
    <property type="entry name" value="Periplasmic binding protein-like II"/>
    <property type="match status" value="1"/>
</dbReference>
<name>A0ABS4ST83_9PROT</name>
<dbReference type="CDD" id="cd13589">
    <property type="entry name" value="PBP2_polyamine_RpCGA009"/>
    <property type="match status" value="1"/>
</dbReference>
<sequence length="357" mass="39718">MLRHHASGTAGIPRRTILKAGAAAGALVAAPFVRTASAQEKTLYVNTWGGVWEQSAKKHIFDPFTRDTGVEIRTVSPVSFAKLAAQTRSGVYEFDVTTLGAAEIMRANDAKLIEPIEGAPIDASKLWKGAVFLNGVGFDCFATVIAYRADRFPNGGPQSWADFWNVERFPGTRSLQRYAGRILPLALLADGVPVDKLYPLDLPRAFASLNRIKPHVRVWWTQGQQSQQLLRDGEVDMIGIWQGRVFELIDQGHPIRMTWNQAEIDKGYWVVAKGTPRRDIAWRFIESACDPERQANFARDALTSPVNPKAFAFIGGKDAERMATAPANYPQAFEQDILNFGGDLQDQTRRFEQWIAS</sequence>
<dbReference type="PANTHER" id="PTHR30222">
    <property type="entry name" value="SPERMIDINE/PUTRESCINE-BINDING PERIPLASMIC PROTEIN"/>
    <property type="match status" value="1"/>
</dbReference>
<evidence type="ECO:0000256" key="1">
    <source>
        <dbReference type="ARBA" id="ARBA00022729"/>
    </source>
</evidence>
<comment type="caution">
    <text evidence="2">The sequence shown here is derived from an EMBL/GenBank/DDBJ whole genome shotgun (WGS) entry which is preliminary data.</text>
</comment>
<keyword evidence="1" id="KW-0732">Signal</keyword>